<dbReference type="InterPro" id="IPR050654">
    <property type="entry name" value="AChE-related_enzymes"/>
</dbReference>
<evidence type="ECO:0000259" key="4">
    <source>
        <dbReference type="Pfam" id="PF00135"/>
    </source>
</evidence>
<dbReference type="PROSITE" id="PS00941">
    <property type="entry name" value="CARBOXYLESTERASE_B_2"/>
    <property type="match status" value="1"/>
</dbReference>
<organism evidence="5 6">
    <name type="scientific">Granulicella arctica</name>
    <dbReference type="NCBI Taxonomy" id="940613"/>
    <lineage>
        <taxon>Bacteria</taxon>
        <taxon>Pseudomonadati</taxon>
        <taxon>Acidobacteriota</taxon>
        <taxon>Terriglobia</taxon>
        <taxon>Terriglobales</taxon>
        <taxon>Acidobacteriaceae</taxon>
        <taxon>Granulicella</taxon>
    </lineage>
</organism>
<keyword evidence="2 3" id="KW-0378">Hydrolase</keyword>
<protein>
    <recommendedName>
        <fullName evidence="3">Carboxylic ester hydrolase</fullName>
        <ecNumber evidence="3">3.1.1.-</ecNumber>
    </recommendedName>
</protein>
<dbReference type="InterPro" id="IPR002018">
    <property type="entry name" value="CarbesteraseB"/>
</dbReference>
<dbReference type="SUPFAM" id="SSF53474">
    <property type="entry name" value="alpha/beta-Hydrolases"/>
    <property type="match status" value="1"/>
</dbReference>
<evidence type="ECO:0000256" key="1">
    <source>
        <dbReference type="ARBA" id="ARBA00005964"/>
    </source>
</evidence>
<name>A0A7Y9PJL5_9BACT</name>
<feature type="domain" description="Carboxylesterase type B" evidence="4">
    <location>
        <begin position="33"/>
        <end position="510"/>
    </location>
</feature>
<dbReference type="InterPro" id="IPR029058">
    <property type="entry name" value="AB_hydrolase_fold"/>
</dbReference>
<dbReference type="PANTHER" id="PTHR43918">
    <property type="entry name" value="ACETYLCHOLINESTERASE"/>
    <property type="match status" value="1"/>
</dbReference>
<dbReference type="EMBL" id="JACCCW010000002">
    <property type="protein sequence ID" value="NYF81047.1"/>
    <property type="molecule type" value="Genomic_DNA"/>
</dbReference>
<dbReference type="Proteomes" id="UP000589520">
    <property type="component" value="Unassembled WGS sequence"/>
</dbReference>
<feature type="chain" id="PRO_5031598287" description="Carboxylic ester hydrolase" evidence="3">
    <location>
        <begin position="28"/>
        <end position="529"/>
    </location>
</feature>
<dbReference type="PROSITE" id="PS00122">
    <property type="entry name" value="CARBOXYLESTERASE_B_1"/>
    <property type="match status" value="1"/>
</dbReference>
<proteinExistence type="inferred from homology"/>
<reference evidence="5 6" key="1">
    <citation type="submission" date="2020-07" db="EMBL/GenBank/DDBJ databases">
        <title>Genomic Encyclopedia of Type Strains, Phase IV (KMG-V): Genome sequencing to study the core and pangenomes of soil and plant-associated prokaryotes.</title>
        <authorList>
            <person name="Whitman W."/>
        </authorList>
    </citation>
    <scope>NUCLEOTIDE SEQUENCE [LARGE SCALE GENOMIC DNA]</scope>
    <source>
        <strain evidence="5 6">X4EP2</strain>
    </source>
</reference>
<dbReference type="AlphaFoldDB" id="A0A7Y9PJL5"/>
<evidence type="ECO:0000256" key="2">
    <source>
        <dbReference type="ARBA" id="ARBA00022801"/>
    </source>
</evidence>
<keyword evidence="6" id="KW-1185">Reference proteome</keyword>
<dbReference type="Gene3D" id="3.40.50.1820">
    <property type="entry name" value="alpha/beta hydrolase"/>
    <property type="match status" value="1"/>
</dbReference>
<feature type="signal peptide" evidence="3">
    <location>
        <begin position="1"/>
        <end position="27"/>
    </location>
</feature>
<sequence length="529" mass="57446">MTWKTANCVGSALLVAMVAVCVSPARAADAKDLRVKTKQGKVEGKVDGQTRAFLGIPFAAPPVGPLRWKAPMAPAKWSGVRQATEFGNHCMQPTIYNDMVFRDPGISEDCLTLNVWTPAKDKKAKLPVMVWIYGGGFLAGSTSERRQDGANLAKNGVVVVTMNYRLGIFGFFANEELAKESGKNAAGDYGLLDQTAALAWVQKNIEAFGGDPKNVTLFGESAGSFSVSSQMASPLAKGLFARVIGESGGALYGSTGASYKSLQEVSAKNDEFAKTVLSATTLEQLRAIPAQQLLEAQMKKKESGEPMRFWPDVDGYFLPESVGAIYAAGKQNDVPMLAGWNRDEGGIDPKATVESFKAAVEKLLPDHATELLALNPVTDDASAVRAQADLAGDHFIAYSTWKWLEAQTKTGKQPVYRYRFDLAAPADPNHPGGLAAYHSSEIPYVFGDLDLLSSFGYAWRPEDFQTSATMQRYWTNFAKTGDPNGEGLPKWPVYAASSQWLVMHLGPEPMVEPDKHREQELLLDSVWAK</sequence>
<keyword evidence="3" id="KW-0732">Signal</keyword>
<gene>
    <name evidence="5" type="ORF">HDF17_003367</name>
</gene>
<dbReference type="PANTHER" id="PTHR43918:SF4">
    <property type="entry name" value="CARBOXYLIC ESTER HYDROLASE"/>
    <property type="match status" value="1"/>
</dbReference>
<evidence type="ECO:0000313" key="5">
    <source>
        <dbReference type="EMBL" id="NYF81047.1"/>
    </source>
</evidence>
<evidence type="ECO:0000256" key="3">
    <source>
        <dbReference type="RuleBase" id="RU361235"/>
    </source>
</evidence>
<dbReference type="GO" id="GO:0052689">
    <property type="term" value="F:carboxylic ester hydrolase activity"/>
    <property type="evidence" value="ECO:0007669"/>
    <property type="project" value="TreeGrafter"/>
</dbReference>
<dbReference type="Pfam" id="PF00135">
    <property type="entry name" value="COesterase"/>
    <property type="match status" value="1"/>
</dbReference>
<accession>A0A7Y9PJL5</accession>
<dbReference type="EC" id="3.1.1.-" evidence="3"/>
<dbReference type="RefSeq" id="WP_179492849.1">
    <property type="nucleotide sequence ID" value="NZ_JACCCW010000002.1"/>
</dbReference>
<dbReference type="InterPro" id="IPR019826">
    <property type="entry name" value="Carboxylesterase_B_AS"/>
</dbReference>
<comment type="similarity">
    <text evidence="1 3">Belongs to the type-B carboxylesterase/lipase family.</text>
</comment>
<dbReference type="InterPro" id="IPR019819">
    <property type="entry name" value="Carboxylesterase_B_CS"/>
</dbReference>
<evidence type="ECO:0000313" key="6">
    <source>
        <dbReference type="Proteomes" id="UP000589520"/>
    </source>
</evidence>
<comment type="caution">
    <text evidence="5">The sequence shown here is derived from an EMBL/GenBank/DDBJ whole genome shotgun (WGS) entry which is preliminary data.</text>
</comment>